<reference evidence="2" key="1">
    <citation type="submission" date="2021-01" db="EMBL/GenBank/DDBJ databases">
        <authorList>
            <person name="Kaushik A."/>
        </authorList>
    </citation>
    <scope>NUCLEOTIDE SEQUENCE</scope>
    <source>
        <strain evidence="2">AG3-T5</strain>
    </source>
</reference>
<proteinExistence type="predicted"/>
<feature type="domain" description="HNH nuclease" evidence="1">
    <location>
        <begin position="160"/>
        <end position="238"/>
    </location>
</feature>
<dbReference type="InterPro" id="IPR003615">
    <property type="entry name" value="HNH_nuc"/>
</dbReference>
<comment type="caution">
    <text evidence="2">The sequence shown here is derived from an EMBL/GenBank/DDBJ whole genome shotgun (WGS) entry which is preliminary data.</text>
</comment>
<dbReference type="EMBL" id="CAJMWW010000251">
    <property type="protein sequence ID" value="CAE6460738.1"/>
    <property type="molecule type" value="Genomic_DNA"/>
</dbReference>
<dbReference type="Pfam" id="PF13391">
    <property type="entry name" value="HNH_2"/>
    <property type="match status" value="1"/>
</dbReference>
<sequence length="340" mass="37635">MPATPLPPLDGLFVGQQAVQTAYLRILPLERTHARHMRILGYMMIHAPVEEGRADVARSINECSTDLEVVELGQHYFQYFVKYFQTLANKPTPTPSNHPSRPSVDARRDAILASIQQAPASHSEAKDYALIRDNYRCLLTGTVDVRVYSDSPQLQEQLATGPLPPLGTTECCHILPQFIGQNISHHSGRRNNAANVWTVVQAYGGIPSEQVNGPGIHHLRNILTLRSDIHNVFDQLLLWLDPVEGQANTYNVRRKFPTLCYPEVPPIVSFSPDSGLPTPDPQYLALHAACARVVHLSGAAEAIDSYLRNAQRKKVLSHDALPADIELLDVLLSAEAIMTV</sequence>
<evidence type="ECO:0000313" key="2">
    <source>
        <dbReference type="EMBL" id="CAE6460738.1"/>
    </source>
</evidence>
<organism evidence="2 3">
    <name type="scientific">Rhizoctonia solani</name>
    <dbReference type="NCBI Taxonomy" id="456999"/>
    <lineage>
        <taxon>Eukaryota</taxon>
        <taxon>Fungi</taxon>
        <taxon>Dikarya</taxon>
        <taxon>Basidiomycota</taxon>
        <taxon>Agaricomycotina</taxon>
        <taxon>Agaricomycetes</taxon>
        <taxon>Cantharellales</taxon>
        <taxon>Ceratobasidiaceae</taxon>
        <taxon>Rhizoctonia</taxon>
    </lineage>
</organism>
<evidence type="ECO:0000313" key="3">
    <source>
        <dbReference type="Proteomes" id="UP000663841"/>
    </source>
</evidence>
<dbReference type="Proteomes" id="UP000663841">
    <property type="component" value="Unassembled WGS sequence"/>
</dbReference>
<dbReference type="AlphaFoldDB" id="A0A8H3BMT6"/>
<evidence type="ECO:0000259" key="1">
    <source>
        <dbReference type="Pfam" id="PF13391"/>
    </source>
</evidence>
<gene>
    <name evidence="2" type="ORF">RDB_LOCUS151166</name>
</gene>
<name>A0A8H3BMT6_9AGAM</name>
<accession>A0A8H3BMT6</accession>
<protein>
    <recommendedName>
        <fullName evidence="1">HNH nuclease domain-containing protein</fullName>
    </recommendedName>
</protein>